<comment type="caution">
    <text evidence="2">The sequence shown here is derived from an EMBL/GenBank/DDBJ whole genome shotgun (WGS) entry which is preliminary data.</text>
</comment>
<evidence type="ECO:0000256" key="1">
    <source>
        <dbReference type="SAM" id="MobiDB-lite"/>
    </source>
</evidence>
<evidence type="ECO:0000313" key="3">
    <source>
        <dbReference type="Proteomes" id="UP001607303"/>
    </source>
</evidence>
<dbReference type="EMBL" id="JAYRBN010000057">
    <property type="protein sequence ID" value="KAL2742587.1"/>
    <property type="molecule type" value="Genomic_DNA"/>
</dbReference>
<feature type="compositionally biased region" description="Basic and acidic residues" evidence="1">
    <location>
        <begin position="85"/>
        <end position="114"/>
    </location>
</feature>
<name>A0ABD2CBZ7_VESMC</name>
<gene>
    <name evidence="2" type="ORF">V1477_009188</name>
</gene>
<feature type="region of interest" description="Disordered" evidence="1">
    <location>
        <begin position="76"/>
        <end position="132"/>
    </location>
</feature>
<organism evidence="2 3">
    <name type="scientific">Vespula maculifrons</name>
    <name type="common">Eastern yellow jacket</name>
    <name type="synonym">Wasp</name>
    <dbReference type="NCBI Taxonomy" id="7453"/>
    <lineage>
        <taxon>Eukaryota</taxon>
        <taxon>Metazoa</taxon>
        <taxon>Ecdysozoa</taxon>
        <taxon>Arthropoda</taxon>
        <taxon>Hexapoda</taxon>
        <taxon>Insecta</taxon>
        <taxon>Pterygota</taxon>
        <taxon>Neoptera</taxon>
        <taxon>Endopterygota</taxon>
        <taxon>Hymenoptera</taxon>
        <taxon>Apocrita</taxon>
        <taxon>Aculeata</taxon>
        <taxon>Vespoidea</taxon>
        <taxon>Vespidae</taxon>
        <taxon>Vespinae</taxon>
        <taxon>Vespula</taxon>
    </lineage>
</organism>
<sequence>MKAFRSLSFSIAWQLDSGNFSIEIHKCLWSEKARSWHEPDGNGSTWDNAEERRRKWDDGWVGWLEDEGWRTMVLLAGRPGSSIENRGDTSEKGEEQEEGKVERKDGTREKEGRKARPGPKAGELMRPNSDEIFNVEDRGVKVEFGGELVGAAALVSSSSSNSSLFKIKGDLRSNKKEE</sequence>
<evidence type="ECO:0000313" key="2">
    <source>
        <dbReference type="EMBL" id="KAL2742587.1"/>
    </source>
</evidence>
<accession>A0ABD2CBZ7</accession>
<feature type="compositionally biased region" description="Basic and acidic residues" evidence="1">
    <location>
        <begin position="167"/>
        <end position="178"/>
    </location>
</feature>
<protein>
    <submittedName>
        <fullName evidence="2">Uncharacterized protein</fullName>
    </submittedName>
</protein>
<keyword evidence="3" id="KW-1185">Reference proteome</keyword>
<proteinExistence type="predicted"/>
<dbReference type="AlphaFoldDB" id="A0ABD2CBZ7"/>
<dbReference type="Proteomes" id="UP001607303">
    <property type="component" value="Unassembled WGS sequence"/>
</dbReference>
<feature type="region of interest" description="Disordered" evidence="1">
    <location>
        <begin position="155"/>
        <end position="178"/>
    </location>
</feature>
<reference evidence="2 3" key="1">
    <citation type="journal article" date="2024" name="Ann. Entomol. Soc. Am.">
        <title>Genomic analyses of the southern and eastern yellowjacket wasps (Hymenoptera: Vespidae) reveal evolutionary signatures of social life.</title>
        <authorList>
            <person name="Catto M.A."/>
            <person name="Caine P.B."/>
            <person name="Orr S.E."/>
            <person name="Hunt B.G."/>
            <person name="Goodisman M.A.D."/>
        </authorList>
    </citation>
    <scope>NUCLEOTIDE SEQUENCE [LARGE SCALE GENOMIC DNA]</scope>
    <source>
        <strain evidence="2">232</strain>
        <tissue evidence="2">Head and thorax</tissue>
    </source>
</reference>